<reference evidence="1" key="1">
    <citation type="submission" date="2022-03" db="EMBL/GenBank/DDBJ databases">
        <authorList>
            <person name="Lindestad O."/>
        </authorList>
    </citation>
    <scope>NUCLEOTIDE SEQUENCE</scope>
</reference>
<evidence type="ECO:0000313" key="2">
    <source>
        <dbReference type="Proteomes" id="UP000838756"/>
    </source>
</evidence>
<dbReference type="AlphaFoldDB" id="A0A8S4SDR7"/>
<name>A0A8S4SDR7_9NEOP</name>
<protein>
    <submittedName>
        <fullName evidence="1">Jg9580 protein</fullName>
    </submittedName>
</protein>
<proteinExistence type="predicted"/>
<sequence length="75" mass="8373">MDTPLDDIKRVRVRQDLGIRDEVLCSLLHVPLLGLDPVSHHLTTIKDNDVTSGDVYTGYADDIKCTKSPVRVIKT</sequence>
<dbReference type="Proteomes" id="UP000838756">
    <property type="component" value="Unassembled WGS sequence"/>
</dbReference>
<dbReference type="EMBL" id="CAKXAJ010026008">
    <property type="protein sequence ID" value="CAH2250454.1"/>
    <property type="molecule type" value="Genomic_DNA"/>
</dbReference>
<organism evidence="1 2">
    <name type="scientific">Pararge aegeria aegeria</name>
    <dbReference type="NCBI Taxonomy" id="348720"/>
    <lineage>
        <taxon>Eukaryota</taxon>
        <taxon>Metazoa</taxon>
        <taxon>Ecdysozoa</taxon>
        <taxon>Arthropoda</taxon>
        <taxon>Hexapoda</taxon>
        <taxon>Insecta</taxon>
        <taxon>Pterygota</taxon>
        <taxon>Neoptera</taxon>
        <taxon>Endopterygota</taxon>
        <taxon>Lepidoptera</taxon>
        <taxon>Glossata</taxon>
        <taxon>Ditrysia</taxon>
        <taxon>Papilionoidea</taxon>
        <taxon>Nymphalidae</taxon>
        <taxon>Satyrinae</taxon>
        <taxon>Satyrini</taxon>
        <taxon>Parargina</taxon>
        <taxon>Pararge</taxon>
    </lineage>
</organism>
<evidence type="ECO:0000313" key="1">
    <source>
        <dbReference type="EMBL" id="CAH2250454.1"/>
    </source>
</evidence>
<keyword evidence="2" id="KW-1185">Reference proteome</keyword>
<comment type="caution">
    <text evidence="1">The sequence shown here is derived from an EMBL/GenBank/DDBJ whole genome shotgun (WGS) entry which is preliminary data.</text>
</comment>
<gene>
    <name evidence="1" type="primary">jg9580</name>
    <name evidence="1" type="ORF">PAEG_LOCUS22072</name>
</gene>
<accession>A0A8S4SDR7</accession>